<evidence type="ECO:0000256" key="2">
    <source>
        <dbReference type="ARBA" id="ARBA00023125"/>
    </source>
</evidence>
<evidence type="ECO:0000256" key="3">
    <source>
        <dbReference type="ARBA" id="ARBA00023163"/>
    </source>
</evidence>
<dbReference type="AlphaFoldDB" id="K9F1V9"/>
<keyword evidence="7" id="KW-1185">Reference proteome</keyword>
<evidence type="ECO:0000313" key="6">
    <source>
        <dbReference type="EMBL" id="EKU95435.1"/>
    </source>
</evidence>
<name>K9F1V9_9ACTO</name>
<dbReference type="Proteomes" id="UP000009888">
    <property type="component" value="Unassembled WGS sequence"/>
</dbReference>
<feature type="domain" description="HTH tetR-type" evidence="5">
    <location>
        <begin position="19"/>
        <end position="79"/>
    </location>
</feature>
<sequence>MRQPKNAKKAKAESAPEPLSTREKILLAARAELETTPPYAVGMRDIAARVGITAGAIYRHFPSKNAILEEIALEAIAAFDAAIAAGAREYLSPRKRWLGGWQGARSWALTNPQLFELFYNPPAELSSERISDAFARPALTLGDLASNSDVLELSHPDSLALATSIWRIRSRYGSEFPDLRETSGAKILGIVRALIELCGTIHAELAGFMELTFVDHEAYLKVVGGRWADILRL</sequence>
<keyword evidence="2 4" id="KW-0238">DNA-binding</keyword>
<dbReference type="PANTHER" id="PTHR30055:SF234">
    <property type="entry name" value="HTH-TYPE TRANSCRIPTIONAL REGULATOR BETI"/>
    <property type="match status" value="1"/>
</dbReference>
<accession>K9F1V9</accession>
<gene>
    <name evidence="6" type="ORF">HMPREF9233_00800</name>
</gene>
<protein>
    <recommendedName>
        <fullName evidence="5">HTH tetR-type domain-containing protein</fullName>
    </recommendedName>
</protein>
<dbReference type="Pfam" id="PF00440">
    <property type="entry name" value="TetR_N"/>
    <property type="match status" value="1"/>
</dbReference>
<dbReference type="InterPro" id="IPR001647">
    <property type="entry name" value="HTH_TetR"/>
</dbReference>
<dbReference type="PATRIC" id="fig|883066.3.peg.828"/>
<dbReference type="STRING" id="202789.GCA_001457435_01325"/>
<dbReference type="EMBL" id="AGWL01000003">
    <property type="protein sequence ID" value="EKU95435.1"/>
    <property type="molecule type" value="Genomic_DNA"/>
</dbReference>
<proteinExistence type="predicted"/>
<evidence type="ECO:0000313" key="7">
    <source>
        <dbReference type="Proteomes" id="UP000009888"/>
    </source>
</evidence>
<dbReference type="InterPro" id="IPR050109">
    <property type="entry name" value="HTH-type_TetR-like_transc_reg"/>
</dbReference>
<dbReference type="InterPro" id="IPR009057">
    <property type="entry name" value="Homeodomain-like_sf"/>
</dbReference>
<dbReference type="PROSITE" id="PS50977">
    <property type="entry name" value="HTH_TETR_2"/>
    <property type="match status" value="1"/>
</dbReference>
<dbReference type="HOGENOM" id="CLU_1187901_0_0_11"/>
<comment type="caution">
    <text evidence="6">The sequence shown here is derived from an EMBL/GenBank/DDBJ whole genome shotgun (WGS) entry which is preliminary data.</text>
</comment>
<keyword evidence="3" id="KW-0804">Transcription</keyword>
<dbReference type="Gene3D" id="1.10.357.10">
    <property type="entry name" value="Tetracycline Repressor, domain 2"/>
    <property type="match status" value="1"/>
</dbReference>
<evidence type="ECO:0000259" key="5">
    <source>
        <dbReference type="PROSITE" id="PS50977"/>
    </source>
</evidence>
<evidence type="ECO:0000256" key="4">
    <source>
        <dbReference type="PROSITE-ProRule" id="PRU00335"/>
    </source>
</evidence>
<reference evidence="6 7" key="1">
    <citation type="submission" date="2012-09" db="EMBL/GenBank/DDBJ databases">
        <title>The Genome Sequence of Actinobaculum massiliae ACS-171-V-COL2.</title>
        <authorList>
            <consortium name="The Broad Institute Genome Sequencing Platform"/>
            <person name="Earl A."/>
            <person name="Ward D."/>
            <person name="Feldgarden M."/>
            <person name="Gevers D."/>
            <person name="Saerens B."/>
            <person name="Vaneechoutte M."/>
            <person name="Walker B."/>
            <person name="Young S.K."/>
            <person name="Zeng Q."/>
            <person name="Gargeya S."/>
            <person name="Fitzgerald M."/>
            <person name="Haas B."/>
            <person name="Abouelleil A."/>
            <person name="Alvarado L."/>
            <person name="Arachchi H.M."/>
            <person name="Berlin A."/>
            <person name="Chapman S.B."/>
            <person name="Goldberg J."/>
            <person name="Griggs A."/>
            <person name="Gujja S."/>
            <person name="Hansen M."/>
            <person name="Howarth C."/>
            <person name="Imamovic A."/>
            <person name="Larimer J."/>
            <person name="McCowen C."/>
            <person name="Montmayeur A."/>
            <person name="Murphy C."/>
            <person name="Neiman D."/>
            <person name="Pearson M."/>
            <person name="Priest M."/>
            <person name="Roberts A."/>
            <person name="Saif S."/>
            <person name="Shea T."/>
            <person name="Sisk P."/>
            <person name="Sykes S."/>
            <person name="Wortman J."/>
            <person name="Nusbaum C."/>
            <person name="Birren B."/>
        </authorList>
    </citation>
    <scope>NUCLEOTIDE SEQUENCE [LARGE SCALE GENOMIC DNA]</scope>
    <source>
        <strain evidence="7">ACS-171-V-Col2</strain>
    </source>
</reference>
<keyword evidence="1" id="KW-0805">Transcription regulation</keyword>
<evidence type="ECO:0000256" key="1">
    <source>
        <dbReference type="ARBA" id="ARBA00023015"/>
    </source>
</evidence>
<dbReference type="GO" id="GO:0000976">
    <property type="term" value="F:transcription cis-regulatory region binding"/>
    <property type="evidence" value="ECO:0007669"/>
    <property type="project" value="TreeGrafter"/>
</dbReference>
<feature type="DNA-binding region" description="H-T-H motif" evidence="4">
    <location>
        <begin position="42"/>
        <end position="61"/>
    </location>
</feature>
<organism evidence="6 7">
    <name type="scientific">Actinobaculum massiliense ACS-171-V-Col2</name>
    <dbReference type="NCBI Taxonomy" id="883066"/>
    <lineage>
        <taxon>Bacteria</taxon>
        <taxon>Bacillati</taxon>
        <taxon>Actinomycetota</taxon>
        <taxon>Actinomycetes</taxon>
        <taxon>Actinomycetales</taxon>
        <taxon>Actinomycetaceae</taxon>
        <taxon>Actinobaculum</taxon>
    </lineage>
</organism>
<dbReference type="SUPFAM" id="SSF46689">
    <property type="entry name" value="Homeodomain-like"/>
    <property type="match status" value="1"/>
</dbReference>
<dbReference type="PANTHER" id="PTHR30055">
    <property type="entry name" value="HTH-TYPE TRANSCRIPTIONAL REGULATOR RUTR"/>
    <property type="match status" value="1"/>
</dbReference>
<dbReference type="GO" id="GO:0003700">
    <property type="term" value="F:DNA-binding transcription factor activity"/>
    <property type="evidence" value="ECO:0007669"/>
    <property type="project" value="TreeGrafter"/>
</dbReference>
<dbReference type="eggNOG" id="COG1309">
    <property type="taxonomic scope" value="Bacteria"/>
</dbReference>